<feature type="domain" description="Thioesterase" evidence="2">
    <location>
        <begin position="1"/>
        <end position="73"/>
    </location>
</feature>
<dbReference type="AlphaFoldDB" id="A0A9W6FQX2"/>
<keyword evidence="1" id="KW-0378">Hydrolase</keyword>
<reference evidence="3" key="1">
    <citation type="submission" date="2022-12" db="EMBL/GenBank/DDBJ databases">
        <title>Reference genome sequencing for broad-spectrum identification of bacterial and archaeal isolates by mass spectrometry.</title>
        <authorList>
            <person name="Sekiguchi Y."/>
            <person name="Tourlousse D.M."/>
        </authorList>
    </citation>
    <scope>NUCLEOTIDE SEQUENCE</scope>
    <source>
        <strain evidence="3">ASRB1</strain>
    </source>
</reference>
<dbReference type="Proteomes" id="UP001144372">
    <property type="component" value="Unassembled WGS sequence"/>
</dbReference>
<dbReference type="InterPro" id="IPR006683">
    <property type="entry name" value="Thioestr_dom"/>
</dbReference>
<evidence type="ECO:0000256" key="1">
    <source>
        <dbReference type="ARBA" id="ARBA00022801"/>
    </source>
</evidence>
<evidence type="ECO:0000313" key="4">
    <source>
        <dbReference type="Proteomes" id="UP001144372"/>
    </source>
</evidence>
<dbReference type="InterPro" id="IPR029069">
    <property type="entry name" value="HotDog_dom_sf"/>
</dbReference>
<dbReference type="CDD" id="cd03443">
    <property type="entry name" value="PaaI_thioesterase"/>
    <property type="match status" value="1"/>
</dbReference>
<sequence>MHGGALVSLADTAVVMAIKSLLPQGTHFATISMEIKFLYPVKQGVVTARAEVIHREGRTIDGRATLYNEEGRCVLEFCSVFKIARDKTIKEINVKGS</sequence>
<comment type="caution">
    <text evidence="3">The sequence shown here is derived from an EMBL/GenBank/DDBJ whole genome shotgun (WGS) entry which is preliminary data.</text>
</comment>
<proteinExistence type="predicted"/>
<dbReference type="GO" id="GO:0016289">
    <property type="term" value="F:acyl-CoA hydrolase activity"/>
    <property type="evidence" value="ECO:0007669"/>
    <property type="project" value="UniProtKB-ARBA"/>
</dbReference>
<keyword evidence="4" id="KW-1185">Reference proteome</keyword>
<evidence type="ECO:0000259" key="2">
    <source>
        <dbReference type="Pfam" id="PF03061"/>
    </source>
</evidence>
<accession>A0A9W6FQX2</accession>
<gene>
    <name evidence="3" type="ORF">DAMNIGENAA_03750</name>
</gene>
<dbReference type="Pfam" id="PF03061">
    <property type="entry name" value="4HBT"/>
    <property type="match status" value="1"/>
</dbReference>
<dbReference type="Gene3D" id="3.10.129.10">
    <property type="entry name" value="Hotdog Thioesterase"/>
    <property type="match status" value="1"/>
</dbReference>
<organism evidence="3 4">
    <name type="scientific">Desulforhabdus amnigena</name>
    <dbReference type="NCBI Taxonomy" id="40218"/>
    <lineage>
        <taxon>Bacteria</taxon>
        <taxon>Pseudomonadati</taxon>
        <taxon>Thermodesulfobacteriota</taxon>
        <taxon>Syntrophobacteria</taxon>
        <taxon>Syntrophobacterales</taxon>
        <taxon>Syntrophobacteraceae</taxon>
        <taxon>Desulforhabdus</taxon>
    </lineage>
</organism>
<evidence type="ECO:0000313" key="3">
    <source>
        <dbReference type="EMBL" id="GLI32942.1"/>
    </source>
</evidence>
<dbReference type="EMBL" id="BSDR01000001">
    <property type="protein sequence ID" value="GLI32942.1"/>
    <property type="molecule type" value="Genomic_DNA"/>
</dbReference>
<dbReference type="SUPFAM" id="SSF54637">
    <property type="entry name" value="Thioesterase/thiol ester dehydrase-isomerase"/>
    <property type="match status" value="1"/>
</dbReference>
<name>A0A9W6FQX2_9BACT</name>
<dbReference type="NCBIfam" id="TIGR00369">
    <property type="entry name" value="unchar_dom_1"/>
    <property type="match status" value="1"/>
</dbReference>
<dbReference type="InterPro" id="IPR003736">
    <property type="entry name" value="PAAI_dom"/>
</dbReference>
<protein>
    <recommendedName>
        <fullName evidence="2">Thioesterase domain-containing protein</fullName>
    </recommendedName>
</protein>